<evidence type="ECO:0000313" key="2">
    <source>
        <dbReference type="Proteomes" id="UP001209878"/>
    </source>
</evidence>
<dbReference type="AlphaFoldDB" id="A0AAD9JTS5"/>
<accession>A0AAD9JTS5</accession>
<keyword evidence="2" id="KW-1185">Reference proteome</keyword>
<dbReference type="Proteomes" id="UP001209878">
    <property type="component" value="Unassembled WGS sequence"/>
</dbReference>
<comment type="caution">
    <text evidence="1">The sequence shown here is derived from an EMBL/GenBank/DDBJ whole genome shotgun (WGS) entry which is preliminary data.</text>
</comment>
<proteinExistence type="predicted"/>
<reference evidence="1" key="1">
    <citation type="journal article" date="2023" name="Mol. Biol. Evol.">
        <title>Third-Generation Sequencing Reveals the Adaptive Role of the Epigenome in Three Deep-Sea Polychaetes.</title>
        <authorList>
            <person name="Perez M."/>
            <person name="Aroh O."/>
            <person name="Sun Y."/>
            <person name="Lan Y."/>
            <person name="Juniper S.K."/>
            <person name="Young C.R."/>
            <person name="Angers B."/>
            <person name="Qian P.Y."/>
        </authorList>
    </citation>
    <scope>NUCLEOTIDE SEQUENCE</scope>
    <source>
        <strain evidence="1">R07B-5</strain>
    </source>
</reference>
<name>A0AAD9JTS5_RIDPI</name>
<gene>
    <name evidence="1" type="ORF">NP493_1738g00012</name>
</gene>
<sequence>MFVYVRIGTVDPAQQQQWPNDALSSHTFNVRRLSSAMTRGQLGEHLGRLHVDICLQEMKSPGGFDARSGHYRLLGLLSLSRHYGLAFAVATHSEELAIAPDYGLFLG</sequence>
<protein>
    <submittedName>
        <fullName evidence="1">Uncharacterized protein</fullName>
    </submittedName>
</protein>
<dbReference type="EMBL" id="JAODUO010001741">
    <property type="protein sequence ID" value="KAK2159147.1"/>
    <property type="molecule type" value="Genomic_DNA"/>
</dbReference>
<evidence type="ECO:0000313" key="1">
    <source>
        <dbReference type="EMBL" id="KAK2159147.1"/>
    </source>
</evidence>
<organism evidence="1 2">
    <name type="scientific">Ridgeia piscesae</name>
    <name type="common">Tubeworm</name>
    <dbReference type="NCBI Taxonomy" id="27915"/>
    <lineage>
        <taxon>Eukaryota</taxon>
        <taxon>Metazoa</taxon>
        <taxon>Spiralia</taxon>
        <taxon>Lophotrochozoa</taxon>
        <taxon>Annelida</taxon>
        <taxon>Polychaeta</taxon>
        <taxon>Sedentaria</taxon>
        <taxon>Canalipalpata</taxon>
        <taxon>Sabellida</taxon>
        <taxon>Siboglinidae</taxon>
        <taxon>Ridgeia</taxon>
    </lineage>
</organism>